<feature type="zinc finger region" description="C3H1-type" evidence="8">
    <location>
        <begin position="46"/>
        <end position="74"/>
    </location>
</feature>
<dbReference type="FunFam" id="3.30.1370.210:FF:000005">
    <property type="entry name" value="Muscleblind, isoform M"/>
    <property type="match status" value="1"/>
</dbReference>
<dbReference type="GO" id="GO:0008270">
    <property type="term" value="F:zinc ion binding"/>
    <property type="evidence" value="ECO:0007669"/>
    <property type="project" value="UniProtKB-KW"/>
</dbReference>
<comment type="caution">
    <text evidence="11">The sequence shown here is derived from an EMBL/GenBank/DDBJ whole genome shotgun (WGS) entry which is preliminary data.</text>
</comment>
<keyword evidence="4 8" id="KW-0863">Zinc-finger</keyword>
<feature type="domain" description="C3H1-type" evidence="10">
    <location>
        <begin position="12"/>
        <end position="40"/>
    </location>
</feature>
<keyword evidence="9" id="KW-0812">Transmembrane</keyword>
<evidence type="ECO:0000256" key="3">
    <source>
        <dbReference type="ARBA" id="ARBA00022737"/>
    </source>
</evidence>
<dbReference type="PANTHER" id="PTHR12675">
    <property type="entry name" value="MUSCLEBLIND-LIKE PROTEIN"/>
    <property type="match status" value="1"/>
</dbReference>
<evidence type="ECO:0000313" key="11">
    <source>
        <dbReference type="EMBL" id="KAF6215610.1"/>
    </source>
</evidence>
<dbReference type="EMBL" id="WIXP02000002">
    <property type="protein sequence ID" value="KAF6215610.1"/>
    <property type="molecule type" value="Genomic_DNA"/>
</dbReference>
<dbReference type="AlphaFoldDB" id="A0A8S9Y2V9"/>
<dbReference type="PANTHER" id="PTHR12675:SF12">
    <property type="entry name" value="PROTEIN MUSCLEBLIND"/>
    <property type="match status" value="1"/>
</dbReference>
<dbReference type="GO" id="GO:0043484">
    <property type="term" value="P:regulation of RNA splicing"/>
    <property type="evidence" value="ECO:0007669"/>
    <property type="project" value="TreeGrafter"/>
</dbReference>
<feature type="zinc finger region" description="C3H1-type" evidence="8">
    <location>
        <begin position="12"/>
        <end position="40"/>
    </location>
</feature>
<feature type="transmembrane region" description="Helical" evidence="9">
    <location>
        <begin position="350"/>
        <end position="374"/>
    </location>
</feature>
<name>A0A8S9Y2V9_APOLU</name>
<protein>
    <recommendedName>
        <fullName evidence="10">C3H1-type domain-containing protein</fullName>
    </recommendedName>
</protein>
<keyword evidence="5 8" id="KW-0862">Zinc</keyword>
<organism evidence="11 12">
    <name type="scientific">Apolygus lucorum</name>
    <name type="common">Small green plant bug</name>
    <name type="synonym">Lygocoris lucorum</name>
    <dbReference type="NCBI Taxonomy" id="248454"/>
    <lineage>
        <taxon>Eukaryota</taxon>
        <taxon>Metazoa</taxon>
        <taxon>Ecdysozoa</taxon>
        <taxon>Arthropoda</taxon>
        <taxon>Hexapoda</taxon>
        <taxon>Insecta</taxon>
        <taxon>Pterygota</taxon>
        <taxon>Neoptera</taxon>
        <taxon>Paraneoptera</taxon>
        <taxon>Hemiptera</taxon>
        <taxon>Heteroptera</taxon>
        <taxon>Panheteroptera</taxon>
        <taxon>Cimicomorpha</taxon>
        <taxon>Miridae</taxon>
        <taxon>Mirini</taxon>
        <taxon>Apolygus</taxon>
    </lineage>
</organism>
<dbReference type="GO" id="GO:0005737">
    <property type="term" value="C:cytoplasm"/>
    <property type="evidence" value="ECO:0007669"/>
    <property type="project" value="TreeGrafter"/>
</dbReference>
<evidence type="ECO:0000256" key="6">
    <source>
        <dbReference type="ARBA" id="ARBA00023242"/>
    </source>
</evidence>
<dbReference type="OrthoDB" id="6285980at2759"/>
<comment type="similarity">
    <text evidence="7">Belongs to the muscleblind family.</text>
</comment>
<dbReference type="InterPro" id="IPR054429">
    <property type="entry name" value="Znf-CCCH_Muscleblind-like"/>
</dbReference>
<feature type="domain" description="C3H1-type" evidence="10">
    <location>
        <begin position="46"/>
        <end position="74"/>
    </location>
</feature>
<keyword evidence="12" id="KW-1185">Reference proteome</keyword>
<sequence length="385" mass="43151">MNSLLNGKDSRWLQLEVCREFQRNKCSRPDTECKFAHPPANVEVQSGRVTACYDSIKGRCNRDKPPCKYFHPPQHLKDQLLINGRNHLALKNALMQQMGLTPGQPVVPGQVPTAVAATTTYLTGVPQVGSTFSPYFSPGPIMPLTVAPDPTAPLSMVQQTVVQQKMPRTDRLEVCREWQRGSCTRLECRYAHPTDPVSPGPDNTVTVCMDALNGRCTRNPCRYFHPPLHLQAIIKAAHSLLAFALDGYEVGRLFLLRKFCIPRDGPLQADGGRQKRSPRVPTGFSDVPAAPPAIRTGIIYRPSTRSTKILIDPMKTDIFITSMGRSIRYEPIRMASLHTTLMSMYKKINIYKYIMIILSIEISLITLSLSATFCKVTKKKIKRFL</sequence>
<evidence type="ECO:0000256" key="2">
    <source>
        <dbReference type="ARBA" id="ARBA00022723"/>
    </source>
</evidence>
<dbReference type="SMART" id="SM00356">
    <property type="entry name" value="ZnF_C3H1"/>
    <property type="match status" value="4"/>
</dbReference>
<feature type="zinc finger region" description="C3H1-type" evidence="8">
    <location>
        <begin position="169"/>
        <end position="195"/>
    </location>
</feature>
<dbReference type="InterPro" id="IPR000571">
    <property type="entry name" value="Znf_CCCH"/>
</dbReference>
<evidence type="ECO:0000256" key="7">
    <source>
        <dbReference type="ARBA" id="ARBA00038226"/>
    </source>
</evidence>
<feature type="zinc finger region" description="C3H1-type" evidence="8">
    <location>
        <begin position="202"/>
        <end position="228"/>
    </location>
</feature>
<dbReference type="GO" id="GO:0003723">
    <property type="term" value="F:RNA binding"/>
    <property type="evidence" value="ECO:0007669"/>
    <property type="project" value="TreeGrafter"/>
</dbReference>
<keyword evidence="3" id="KW-0677">Repeat</keyword>
<evidence type="ECO:0000256" key="5">
    <source>
        <dbReference type="ARBA" id="ARBA00022833"/>
    </source>
</evidence>
<proteinExistence type="inferred from homology"/>
<evidence type="ECO:0000259" key="10">
    <source>
        <dbReference type="PROSITE" id="PS50103"/>
    </source>
</evidence>
<dbReference type="Proteomes" id="UP000466442">
    <property type="component" value="Unassembled WGS sequence"/>
</dbReference>
<reference evidence="11" key="1">
    <citation type="journal article" date="2021" name="Mol. Ecol. Resour.">
        <title>Apolygus lucorum genome provides insights into omnivorousness and mesophyll feeding.</title>
        <authorList>
            <person name="Liu Y."/>
            <person name="Liu H."/>
            <person name="Wang H."/>
            <person name="Huang T."/>
            <person name="Liu B."/>
            <person name="Yang B."/>
            <person name="Yin L."/>
            <person name="Li B."/>
            <person name="Zhang Y."/>
            <person name="Zhang S."/>
            <person name="Jiang F."/>
            <person name="Zhang X."/>
            <person name="Ren Y."/>
            <person name="Wang B."/>
            <person name="Wang S."/>
            <person name="Lu Y."/>
            <person name="Wu K."/>
            <person name="Fan W."/>
            <person name="Wang G."/>
        </authorList>
    </citation>
    <scope>NUCLEOTIDE SEQUENCE</scope>
    <source>
        <strain evidence="11">12Hb</strain>
    </source>
</reference>
<keyword evidence="9" id="KW-1133">Transmembrane helix</keyword>
<dbReference type="PROSITE" id="PS50103">
    <property type="entry name" value="ZF_C3H1"/>
    <property type="match status" value="4"/>
</dbReference>
<evidence type="ECO:0000256" key="9">
    <source>
        <dbReference type="SAM" id="Phobius"/>
    </source>
</evidence>
<evidence type="ECO:0000256" key="4">
    <source>
        <dbReference type="ARBA" id="ARBA00022771"/>
    </source>
</evidence>
<evidence type="ECO:0000256" key="1">
    <source>
        <dbReference type="ARBA" id="ARBA00004123"/>
    </source>
</evidence>
<dbReference type="GO" id="GO:0005654">
    <property type="term" value="C:nucleoplasm"/>
    <property type="evidence" value="ECO:0007669"/>
    <property type="project" value="TreeGrafter"/>
</dbReference>
<evidence type="ECO:0000313" key="12">
    <source>
        <dbReference type="Proteomes" id="UP000466442"/>
    </source>
</evidence>
<accession>A0A8S9Y2V9</accession>
<feature type="domain" description="C3H1-type" evidence="10">
    <location>
        <begin position="202"/>
        <end position="228"/>
    </location>
</feature>
<dbReference type="Gene3D" id="3.30.1370.210">
    <property type="match status" value="2"/>
</dbReference>
<keyword evidence="9" id="KW-0472">Membrane</keyword>
<keyword evidence="6" id="KW-0539">Nucleus</keyword>
<evidence type="ECO:0000256" key="8">
    <source>
        <dbReference type="PROSITE-ProRule" id="PRU00723"/>
    </source>
</evidence>
<gene>
    <name evidence="11" type="ORF">GE061_010366</name>
</gene>
<feature type="domain" description="C3H1-type" evidence="10">
    <location>
        <begin position="169"/>
        <end position="195"/>
    </location>
</feature>
<comment type="subcellular location">
    <subcellularLocation>
        <location evidence="1">Nucleus</location>
    </subcellularLocation>
</comment>
<dbReference type="Pfam" id="PF22628">
    <property type="entry name" value="zf-CCCH_10"/>
    <property type="match status" value="2"/>
</dbReference>
<keyword evidence="2 8" id="KW-0479">Metal-binding</keyword>